<dbReference type="AlphaFoldDB" id="A0A382II65"/>
<evidence type="ECO:0000313" key="3">
    <source>
        <dbReference type="EMBL" id="SVB99035.1"/>
    </source>
</evidence>
<dbReference type="InterPro" id="IPR015424">
    <property type="entry name" value="PyrdxlP-dep_Trfase"/>
</dbReference>
<organism evidence="3">
    <name type="scientific">marine metagenome</name>
    <dbReference type="NCBI Taxonomy" id="408172"/>
    <lineage>
        <taxon>unclassified sequences</taxon>
        <taxon>metagenomes</taxon>
        <taxon>ecological metagenomes</taxon>
    </lineage>
</organism>
<keyword evidence="2" id="KW-0663">Pyridoxal phosphate</keyword>
<dbReference type="PANTHER" id="PTHR21152">
    <property type="entry name" value="AMINOTRANSFERASE CLASS V"/>
    <property type="match status" value="1"/>
</dbReference>
<accession>A0A382II65</accession>
<gene>
    <name evidence="3" type="ORF">METZ01_LOCUS251889</name>
</gene>
<dbReference type="Gene3D" id="3.40.640.10">
    <property type="entry name" value="Type I PLP-dependent aspartate aminotransferase-like (Major domain)"/>
    <property type="match status" value="1"/>
</dbReference>
<protein>
    <submittedName>
        <fullName evidence="3">Uncharacterized protein</fullName>
    </submittedName>
</protein>
<dbReference type="EMBL" id="UINC01067404">
    <property type="protein sequence ID" value="SVB99035.1"/>
    <property type="molecule type" value="Genomic_DNA"/>
</dbReference>
<dbReference type="GO" id="GO:0005777">
    <property type="term" value="C:peroxisome"/>
    <property type="evidence" value="ECO:0007669"/>
    <property type="project" value="TreeGrafter"/>
</dbReference>
<dbReference type="GO" id="GO:0004760">
    <property type="term" value="F:L-serine-pyruvate transaminase activity"/>
    <property type="evidence" value="ECO:0007669"/>
    <property type="project" value="TreeGrafter"/>
</dbReference>
<sequence>VKTYNFAPGPTPVPPEVTARMSQPILTHRSAEFSNLLHDVTDGLRYIFQTQNDVLTLTASGSGAMESGIVNLLSPGDRAVAIVGGKF</sequence>
<feature type="non-terminal residue" evidence="3">
    <location>
        <position position="1"/>
    </location>
</feature>
<evidence type="ECO:0000256" key="2">
    <source>
        <dbReference type="ARBA" id="ARBA00022898"/>
    </source>
</evidence>
<proteinExistence type="predicted"/>
<dbReference type="InterPro" id="IPR015421">
    <property type="entry name" value="PyrdxlP-dep_Trfase_major"/>
</dbReference>
<dbReference type="GO" id="GO:0008453">
    <property type="term" value="F:alanine-glyoxylate transaminase activity"/>
    <property type="evidence" value="ECO:0007669"/>
    <property type="project" value="TreeGrafter"/>
</dbReference>
<comment type="cofactor">
    <cofactor evidence="1">
        <name>pyridoxal 5'-phosphate</name>
        <dbReference type="ChEBI" id="CHEBI:597326"/>
    </cofactor>
</comment>
<evidence type="ECO:0000256" key="1">
    <source>
        <dbReference type="ARBA" id="ARBA00001933"/>
    </source>
</evidence>
<dbReference type="PANTHER" id="PTHR21152:SF40">
    <property type="entry name" value="ALANINE--GLYOXYLATE AMINOTRANSFERASE"/>
    <property type="match status" value="1"/>
</dbReference>
<feature type="non-terminal residue" evidence="3">
    <location>
        <position position="87"/>
    </location>
</feature>
<name>A0A382II65_9ZZZZ</name>
<dbReference type="GO" id="GO:0019265">
    <property type="term" value="P:glycine biosynthetic process, by transamination of glyoxylate"/>
    <property type="evidence" value="ECO:0007669"/>
    <property type="project" value="TreeGrafter"/>
</dbReference>
<reference evidence="3" key="1">
    <citation type="submission" date="2018-05" db="EMBL/GenBank/DDBJ databases">
        <authorList>
            <person name="Lanie J.A."/>
            <person name="Ng W.-L."/>
            <person name="Kazmierczak K.M."/>
            <person name="Andrzejewski T.M."/>
            <person name="Davidsen T.M."/>
            <person name="Wayne K.J."/>
            <person name="Tettelin H."/>
            <person name="Glass J.I."/>
            <person name="Rusch D."/>
            <person name="Podicherti R."/>
            <person name="Tsui H.-C.T."/>
            <person name="Winkler M.E."/>
        </authorList>
    </citation>
    <scope>NUCLEOTIDE SEQUENCE</scope>
</reference>
<dbReference type="SUPFAM" id="SSF53383">
    <property type="entry name" value="PLP-dependent transferases"/>
    <property type="match status" value="1"/>
</dbReference>